<dbReference type="GO" id="GO:0005634">
    <property type="term" value="C:nucleus"/>
    <property type="evidence" value="ECO:0007669"/>
    <property type="project" value="UniProtKB-SubCell"/>
</dbReference>
<dbReference type="InterPro" id="IPR046347">
    <property type="entry name" value="bZIP_sf"/>
</dbReference>
<organism evidence="9 10">
    <name type="scientific">Gossypium harknessii</name>
    <dbReference type="NCBI Taxonomy" id="34285"/>
    <lineage>
        <taxon>Eukaryota</taxon>
        <taxon>Viridiplantae</taxon>
        <taxon>Streptophyta</taxon>
        <taxon>Embryophyta</taxon>
        <taxon>Tracheophyta</taxon>
        <taxon>Spermatophyta</taxon>
        <taxon>Magnoliopsida</taxon>
        <taxon>eudicotyledons</taxon>
        <taxon>Gunneridae</taxon>
        <taxon>Pentapetalae</taxon>
        <taxon>rosids</taxon>
        <taxon>malvids</taxon>
        <taxon>Malvales</taxon>
        <taxon>Malvaceae</taxon>
        <taxon>Malvoideae</taxon>
        <taxon>Gossypium</taxon>
    </lineage>
</organism>
<evidence type="ECO:0000256" key="1">
    <source>
        <dbReference type="ARBA" id="ARBA00004123"/>
    </source>
</evidence>
<name>A0A7J9HUA6_9ROSI</name>
<dbReference type="InterPro" id="IPR044759">
    <property type="entry name" value="bZIP_RF2"/>
</dbReference>
<feature type="non-terminal residue" evidence="9">
    <location>
        <position position="1"/>
    </location>
</feature>
<dbReference type="GO" id="GO:0003700">
    <property type="term" value="F:DNA-binding transcription factor activity"/>
    <property type="evidence" value="ECO:0007669"/>
    <property type="project" value="InterPro"/>
</dbReference>
<dbReference type="InterPro" id="IPR004827">
    <property type="entry name" value="bZIP"/>
</dbReference>
<evidence type="ECO:0000256" key="6">
    <source>
        <dbReference type="SAM" id="Coils"/>
    </source>
</evidence>
<evidence type="ECO:0000259" key="8">
    <source>
        <dbReference type="PROSITE" id="PS50217"/>
    </source>
</evidence>
<comment type="caution">
    <text evidence="9">The sequence shown here is derived from an EMBL/GenBank/DDBJ whole genome shotgun (WGS) entry which is preliminary data.</text>
</comment>
<feature type="domain" description="BZIP" evidence="8">
    <location>
        <begin position="160"/>
        <end position="223"/>
    </location>
</feature>
<dbReference type="PANTHER" id="PTHR13690:SF103">
    <property type="entry name" value="BZIP TRANSCRIPTION FACTOR 18"/>
    <property type="match status" value="1"/>
</dbReference>
<proteinExistence type="predicted"/>
<dbReference type="EMBL" id="JABFAD010000011">
    <property type="protein sequence ID" value="MBA0813469.1"/>
    <property type="molecule type" value="Genomic_DNA"/>
</dbReference>
<feature type="region of interest" description="Disordered" evidence="7">
    <location>
        <begin position="79"/>
        <end position="131"/>
    </location>
</feature>
<dbReference type="Gene3D" id="1.20.5.170">
    <property type="match status" value="1"/>
</dbReference>
<dbReference type="OrthoDB" id="1435597at2759"/>
<evidence type="ECO:0000256" key="3">
    <source>
        <dbReference type="ARBA" id="ARBA00023125"/>
    </source>
</evidence>
<keyword evidence="4" id="KW-0804">Transcription</keyword>
<keyword evidence="2" id="KW-0805">Transcription regulation</keyword>
<dbReference type="Pfam" id="PF00170">
    <property type="entry name" value="bZIP_1"/>
    <property type="match status" value="1"/>
</dbReference>
<feature type="region of interest" description="Disordered" evidence="7">
    <location>
        <begin position="1"/>
        <end position="60"/>
    </location>
</feature>
<feature type="compositionally biased region" description="Low complexity" evidence="7">
    <location>
        <begin position="17"/>
        <end position="32"/>
    </location>
</feature>
<evidence type="ECO:0000313" key="10">
    <source>
        <dbReference type="Proteomes" id="UP000593560"/>
    </source>
</evidence>
<keyword evidence="5" id="KW-0539">Nucleus</keyword>
<evidence type="ECO:0000256" key="5">
    <source>
        <dbReference type="ARBA" id="ARBA00023242"/>
    </source>
</evidence>
<gene>
    <name evidence="9" type="ORF">Gohar_027315</name>
</gene>
<feature type="compositionally biased region" description="Pro residues" evidence="7">
    <location>
        <begin position="1"/>
        <end position="16"/>
    </location>
</feature>
<dbReference type="FunFam" id="1.20.5.170:FF:000009">
    <property type="entry name" value="probable transcription factor PosF21"/>
    <property type="match status" value="1"/>
</dbReference>
<dbReference type="SUPFAM" id="SSF57959">
    <property type="entry name" value="Leucine zipper domain"/>
    <property type="match status" value="1"/>
</dbReference>
<dbReference type="AlphaFoldDB" id="A0A7J9HUA6"/>
<keyword evidence="6" id="KW-0175">Coiled coil</keyword>
<evidence type="ECO:0000313" key="9">
    <source>
        <dbReference type="EMBL" id="MBA0813469.1"/>
    </source>
</evidence>
<reference evidence="9 10" key="1">
    <citation type="journal article" date="2019" name="Genome Biol. Evol.">
        <title>Insights into the evolution of the New World diploid cottons (Gossypium, subgenus Houzingenia) based on genome sequencing.</title>
        <authorList>
            <person name="Grover C.E."/>
            <person name="Arick M.A. 2nd"/>
            <person name="Thrash A."/>
            <person name="Conover J.L."/>
            <person name="Sanders W.S."/>
            <person name="Peterson D.G."/>
            <person name="Frelichowski J.E."/>
            <person name="Scheffler J.A."/>
            <person name="Scheffler B.E."/>
            <person name="Wendel J.F."/>
        </authorList>
    </citation>
    <scope>NUCLEOTIDE SEQUENCE [LARGE SCALE GENOMIC DNA]</scope>
    <source>
        <strain evidence="9">0</strain>
        <tissue evidence="9">Leaf</tissue>
    </source>
</reference>
<dbReference type="PANTHER" id="PTHR13690">
    <property type="entry name" value="TRANSCRIPTION FACTOR POSF21-RELATED"/>
    <property type="match status" value="1"/>
</dbReference>
<evidence type="ECO:0000256" key="7">
    <source>
        <dbReference type="SAM" id="MobiDB-lite"/>
    </source>
</evidence>
<comment type="subcellular location">
    <subcellularLocation>
        <location evidence="1">Nucleus</location>
    </subcellularLocation>
</comment>
<keyword evidence="10" id="KW-1185">Reference proteome</keyword>
<sequence length="238" mass="25825">MQDPPSLKPNPDPPVPSNASSTTPSFPNPTTFRGSYHRRAQSEVQFRIPDDLDLVSDPFEGMGSEDDLFCSYMDIEKLGGSSKGAEEGGGATGSSTAGSAHNPKGDEISGGSGGMGEKTNEGGKGRHRYSNSVDGCSLMESIEAKKAMAPDKLAELWTIDPKRAKRIIANRQSAARSKERKARYISELERKVQTLQTEATTLSAQLTLFQRDTTGLTTENTELKLRLQAMEQQAQLRD</sequence>
<dbReference type="GO" id="GO:0003677">
    <property type="term" value="F:DNA binding"/>
    <property type="evidence" value="ECO:0007669"/>
    <property type="project" value="UniProtKB-KW"/>
</dbReference>
<protein>
    <recommendedName>
        <fullName evidence="8">BZIP domain-containing protein</fullName>
    </recommendedName>
</protein>
<dbReference type="PROSITE" id="PS50217">
    <property type="entry name" value="BZIP"/>
    <property type="match status" value="1"/>
</dbReference>
<dbReference type="SMART" id="SM00338">
    <property type="entry name" value="BRLZ"/>
    <property type="match status" value="1"/>
</dbReference>
<accession>A0A7J9HUA6</accession>
<dbReference type="CDD" id="cd14703">
    <property type="entry name" value="bZIP_plant_RF2"/>
    <property type="match status" value="1"/>
</dbReference>
<evidence type="ECO:0000256" key="2">
    <source>
        <dbReference type="ARBA" id="ARBA00023015"/>
    </source>
</evidence>
<feature type="coiled-coil region" evidence="6">
    <location>
        <begin position="178"/>
        <end position="205"/>
    </location>
</feature>
<dbReference type="Proteomes" id="UP000593560">
    <property type="component" value="Unassembled WGS sequence"/>
</dbReference>
<evidence type="ECO:0000256" key="4">
    <source>
        <dbReference type="ARBA" id="ARBA00023163"/>
    </source>
</evidence>
<keyword evidence="3" id="KW-0238">DNA-binding</keyword>